<accession>A0A086AB16</accession>
<dbReference type="Proteomes" id="UP000028705">
    <property type="component" value="Unassembled WGS sequence"/>
</dbReference>
<name>A0A086AB16_9FLAO</name>
<protein>
    <submittedName>
        <fullName evidence="1">Uncharacterized protein</fullName>
    </submittedName>
</protein>
<dbReference type="RefSeq" id="WP_034708260.1">
    <property type="nucleotide sequence ID" value="NZ_JPRH01000001.1"/>
</dbReference>
<sequence length="65" mass="7666">MYDAWLNGHIPKNWKKAAVLKIKNKITVAQLEVSIYSIDTAHLELLKQNIRKFNWDKNVTVRLMD</sequence>
<comment type="caution">
    <text evidence="1">The sequence shown here is derived from an EMBL/GenBank/DDBJ whole genome shotgun (WGS) entry which is preliminary data.</text>
</comment>
<evidence type="ECO:0000313" key="1">
    <source>
        <dbReference type="EMBL" id="KFF13880.1"/>
    </source>
</evidence>
<gene>
    <name evidence="1" type="ORF">IW15_00030</name>
</gene>
<proteinExistence type="predicted"/>
<organism evidence="1 2">
    <name type="scientific">Chryseobacterium soli</name>
    <dbReference type="NCBI Taxonomy" id="445961"/>
    <lineage>
        <taxon>Bacteria</taxon>
        <taxon>Pseudomonadati</taxon>
        <taxon>Bacteroidota</taxon>
        <taxon>Flavobacteriia</taxon>
        <taxon>Flavobacteriales</taxon>
        <taxon>Weeksellaceae</taxon>
        <taxon>Chryseobacterium group</taxon>
        <taxon>Chryseobacterium</taxon>
    </lineage>
</organism>
<evidence type="ECO:0000313" key="2">
    <source>
        <dbReference type="Proteomes" id="UP000028705"/>
    </source>
</evidence>
<dbReference type="STRING" id="445961.IW15_00030"/>
<dbReference type="EMBL" id="JPRH01000001">
    <property type="protein sequence ID" value="KFF13880.1"/>
    <property type="molecule type" value="Genomic_DNA"/>
</dbReference>
<reference evidence="1 2" key="1">
    <citation type="submission" date="2014-07" db="EMBL/GenBank/DDBJ databases">
        <title>Genome of Chryseobacterium soli DSM 19298.</title>
        <authorList>
            <person name="Stropko S.J."/>
            <person name="Pipes S.E."/>
            <person name="Newman J."/>
        </authorList>
    </citation>
    <scope>NUCLEOTIDE SEQUENCE [LARGE SCALE GENOMIC DNA]</scope>
    <source>
        <strain evidence="1 2">DSM 19298</strain>
    </source>
</reference>
<keyword evidence="2" id="KW-1185">Reference proteome</keyword>
<dbReference type="OrthoDB" id="104925at2"/>
<dbReference type="AlphaFoldDB" id="A0A086AB16"/>